<keyword evidence="10 19" id="KW-0274">FAD</keyword>
<dbReference type="GO" id="GO:0051301">
    <property type="term" value="P:cell division"/>
    <property type="evidence" value="ECO:0007669"/>
    <property type="project" value="UniProtKB-KW"/>
</dbReference>
<dbReference type="HAMAP" id="MF_00037">
    <property type="entry name" value="MurB"/>
    <property type="match status" value="1"/>
</dbReference>
<dbReference type="GO" id="GO:0008762">
    <property type="term" value="F:UDP-N-acetylmuramate dehydrogenase activity"/>
    <property type="evidence" value="ECO:0007669"/>
    <property type="project" value="UniProtKB-UniRule"/>
</dbReference>
<dbReference type="Gene3D" id="3.30.43.10">
    <property type="entry name" value="Uridine Diphospho-n-acetylenolpyruvylglucosamine Reductase, domain 2"/>
    <property type="match status" value="1"/>
</dbReference>
<evidence type="ECO:0000256" key="14">
    <source>
        <dbReference type="ARBA" id="ARBA00023002"/>
    </source>
</evidence>
<comment type="cofactor">
    <cofactor evidence="1 19">
        <name>FAD</name>
        <dbReference type="ChEBI" id="CHEBI:57692"/>
    </cofactor>
</comment>
<dbReference type="Pfam" id="PF01565">
    <property type="entry name" value="FAD_binding_4"/>
    <property type="match status" value="1"/>
</dbReference>
<evidence type="ECO:0000256" key="2">
    <source>
        <dbReference type="ARBA" id="ARBA00003921"/>
    </source>
</evidence>
<dbReference type="PANTHER" id="PTHR21071:SF4">
    <property type="entry name" value="UDP-N-ACETYLENOLPYRUVOYLGLUCOSAMINE REDUCTASE"/>
    <property type="match status" value="1"/>
</dbReference>
<dbReference type="InterPro" id="IPR016166">
    <property type="entry name" value="FAD-bd_PCMH"/>
</dbReference>
<comment type="subcellular location">
    <subcellularLocation>
        <location evidence="3 19">Cytoplasm</location>
    </subcellularLocation>
</comment>
<dbReference type="UniPathway" id="UPA00219"/>
<comment type="function">
    <text evidence="2 19">Cell wall formation.</text>
</comment>
<evidence type="ECO:0000256" key="16">
    <source>
        <dbReference type="ARBA" id="ARBA00023316"/>
    </source>
</evidence>
<evidence type="ECO:0000256" key="12">
    <source>
        <dbReference type="ARBA" id="ARBA00022960"/>
    </source>
</evidence>
<dbReference type="InterPro" id="IPR003170">
    <property type="entry name" value="MurB"/>
</dbReference>
<proteinExistence type="inferred from homology"/>
<keyword evidence="11 19" id="KW-0521">NADP</keyword>
<comment type="catalytic activity">
    <reaction evidence="18 19">
        <text>UDP-N-acetyl-alpha-D-muramate + NADP(+) = UDP-N-acetyl-3-O-(1-carboxyvinyl)-alpha-D-glucosamine + NADPH + H(+)</text>
        <dbReference type="Rhea" id="RHEA:12248"/>
        <dbReference type="ChEBI" id="CHEBI:15378"/>
        <dbReference type="ChEBI" id="CHEBI:57783"/>
        <dbReference type="ChEBI" id="CHEBI:58349"/>
        <dbReference type="ChEBI" id="CHEBI:68483"/>
        <dbReference type="ChEBI" id="CHEBI:70757"/>
        <dbReference type="EC" id="1.3.1.98"/>
    </reaction>
</comment>
<evidence type="ECO:0000256" key="15">
    <source>
        <dbReference type="ARBA" id="ARBA00023306"/>
    </source>
</evidence>
<dbReference type="PANTHER" id="PTHR21071">
    <property type="entry name" value="UDP-N-ACETYLENOLPYRUVOYLGLUCOSAMINE REDUCTASE"/>
    <property type="match status" value="1"/>
</dbReference>
<dbReference type="Proteomes" id="UP000030146">
    <property type="component" value="Unassembled WGS sequence"/>
</dbReference>
<comment type="caution">
    <text evidence="21">The sequence shown here is derived from an EMBL/GenBank/DDBJ whole genome shotgun (WGS) entry which is preliminary data.</text>
</comment>
<reference evidence="21 22" key="1">
    <citation type="submission" date="2014-08" db="EMBL/GenBank/DDBJ databases">
        <title>Porphyromonas gulae strain:COT-052_OH3439 Genome sequencing.</title>
        <authorList>
            <person name="Wallis C."/>
            <person name="Deusch O."/>
            <person name="O'Flynn C."/>
            <person name="Davis I."/>
            <person name="Jospin G."/>
            <person name="Darling A.E."/>
            <person name="Coil D.A."/>
            <person name="Alexiev A."/>
            <person name="Horsfall A."/>
            <person name="Kirkwood N."/>
            <person name="Harris S."/>
            <person name="Eisen J.A."/>
        </authorList>
    </citation>
    <scope>NUCLEOTIDE SEQUENCE [LARGE SCALE GENOMIC DNA]</scope>
    <source>
        <strain evidence="22">COT-052 OH3439</strain>
    </source>
</reference>
<evidence type="ECO:0000256" key="17">
    <source>
        <dbReference type="ARBA" id="ARBA00031026"/>
    </source>
</evidence>
<dbReference type="InterPro" id="IPR006094">
    <property type="entry name" value="Oxid_FAD_bind_N"/>
</dbReference>
<dbReference type="InterPro" id="IPR011601">
    <property type="entry name" value="MurB_C"/>
</dbReference>
<evidence type="ECO:0000256" key="19">
    <source>
        <dbReference type="HAMAP-Rule" id="MF_00037"/>
    </source>
</evidence>
<keyword evidence="12 19" id="KW-0133">Cell shape</keyword>
<evidence type="ECO:0000256" key="7">
    <source>
        <dbReference type="ARBA" id="ARBA00022490"/>
    </source>
</evidence>
<evidence type="ECO:0000256" key="13">
    <source>
        <dbReference type="ARBA" id="ARBA00022984"/>
    </source>
</evidence>
<keyword evidence="13 19" id="KW-0573">Peptidoglycan synthesis</keyword>
<protein>
    <recommendedName>
        <fullName evidence="6 19">UDP-N-acetylenolpyruvoylglucosamine reductase</fullName>
        <ecNumber evidence="5 19">1.3.1.98</ecNumber>
    </recommendedName>
    <alternativeName>
        <fullName evidence="17 19">UDP-N-acetylmuramate dehydrogenase</fullName>
    </alternativeName>
</protein>
<keyword evidence="7 19" id="KW-0963">Cytoplasm</keyword>
<dbReference type="NCBIfam" id="TIGR00179">
    <property type="entry name" value="murB"/>
    <property type="match status" value="1"/>
</dbReference>
<evidence type="ECO:0000256" key="10">
    <source>
        <dbReference type="ARBA" id="ARBA00022827"/>
    </source>
</evidence>
<keyword evidence="14 19" id="KW-0560">Oxidoreductase</keyword>
<evidence type="ECO:0000256" key="6">
    <source>
        <dbReference type="ARBA" id="ARBA00015188"/>
    </source>
</evidence>
<feature type="active site" description="Proton donor" evidence="19">
    <location>
        <position position="237"/>
    </location>
</feature>
<accession>A0A099WVA4</accession>
<keyword evidence="15 19" id="KW-0131">Cell cycle</keyword>
<feature type="active site" evidence="19">
    <location>
        <position position="333"/>
    </location>
</feature>
<name>A0A099WVA4_9PORP</name>
<evidence type="ECO:0000256" key="9">
    <source>
        <dbReference type="ARBA" id="ARBA00022630"/>
    </source>
</evidence>
<evidence type="ECO:0000256" key="3">
    <source>
        <dbReference type="ARBA" id="ARBA00004496"/>
    </source>
</evidence>
<sequence length="338" mass="38165">MDIRQDYPLSKRNTFGIAARTDWWIDYTCDADIDRLVKDEFFQECRVQTIGEGSNLLFLANFHGILLHSEVKGITELHKDQDSILLRVGSGMVWDDFVAYAVENNYYGIENLSLIPGQVGASAVQNIGAYGVEVSQLIEAVHARHYRTGESRVFRNEDCRYAYRYSIFKEPDYAEWAIMYVDYRLRLKPSFSLEYKALAKVLEEERITPTLRSIRDTVIRIRNSKLPDPTTIGNAGSFFVNPVVSTEKFNTLQTEYPSIPSYPQPDGSVKVPAGWLIEQCGYKGHRSGAVGVYEHQALVLVNYGGATGTQVGALAEEIIGSVRQKFGITLHPEVKYIL</sequence>
<dbReference type="InterPro" id="IPR016169">
    <property type="entry name" value="FAD-bd_PCMH_sub2"/>
</dbReference>
<evidence type="ECO:0000256" key="4">
    <source>
        <dbReference type="ARBA" id="ARBA00004752"/>
    </source>
</evidence>
<evidence type="ECO:0000313" key="21">
    <source>
        <dbReference type="EMBL" id="KGN87396.1"/>
    </source>
</evidence>
<dbReference type="Gene3D" id="3.90.78.10">
    <property type="entry name" value="UDP-N-acetylenolpyruvoylglucosamine reductase, C-terminal domain"/>
    <property type="match status" value="1"/>
</dbReference>
<dbReference type="GO" id="GO:0008360">
    <property type="term" value="P:regulation of cell shape"/>
    <property type="evidence" value="ECO:0007669"/>
    <property type="project" value="UniProtKB-KW"/>
</dbReference>
<dbReference type="NCBIfam" id="NF000755">
    <property type="entry name" value="PRK00046.1"/>
    <property type="match status" value="1"/>
</dbReference>
<evidence type="ECO:0000259" key="20">
    <source>
        <dbReference type="PROSITE" id="PS51387"/>
    </source>
</evidence>
<evidence type="ECO:0000256" key="18">
    <source>
        <dbReference type="ARBA" id="ARBA00048914"/>
    </source>
</evidence>
<dbReference type="InterPro" id="IPR036318">
    <property type="entry name" value="FAD-bd_PCMH-like_sf"/>
</dbReference>
<evidence type="ECO:0000313" key="22">
    <source>
        <dbReference type="Proteomes" id="UP000030146"/>
    </source>
</evidence>
<keyword evidence="16 19" id="KW-0961">Cell wall biogenesis/degradation</keyword>
<dbReference type="EMBL" id="JRAK01000088">
    <property type="protein sequence ID" value="KGN87396.1"/>
    <property type="molecule type" value="Genomic_DNA"/>
</dbReference>
<organism evidence="21 22">
    <name type="scientific">Porphyromonas gulae</name>
    <dbReference type="NCBI Taxonomy" id="111105"/>
    <lineage>
        <taxon>Bacteria</taxon>
        <taxon>Pseudomonadati</taxon>
        <taxon>Bacteroidota</taxon>
        <taxon>Bacteroidia</taxon>
        <taxon>Bacteroidales</taxon>
        <taxon>Porphyromonadaceae</taxon>
        <taxon>Porphyromonas</taxon>
    </lineage>
</organism>
<keyword evidence="9 19" id="KW-0285">Flavoprotein</keyword>
<feature type="active site" evidence="19">
    <location>
        <position position="164"/>
    </location>
</feature>
<dbReference type="EC" id="1.3.1.98" evidence="5 19"/>
<dbReference type="RefSeq" id="WP_039419129.1">
    <property type="nucleotide sequence ID" value="NZ_JRAK01000088.1"/>
</dbReference>
<comment type="similarity">
    <text evidence="19">Belongs to the MurB family.</text>
</comment>
<keyword evidence="22" id="KW-1185">Reference proteome</keyword>
<dbReference type="GO" id="GO:0005829">
    <property type="term" value="C:cytosol"/>
    <property type="evidence" value="ECO:0007669"/>
    <property type="project" value="TreeGrafter"/>
</dbReference>
<dbReference type="Pfam" id="PF02873">
    <property type="entry name" value="MurB_C"/>
    <property type="match status" value="1"/>
</dbReference>
<dbReference type="GO" id="GO:0071949">
    <property type="term" value="F:FAD binding"/>
    <property type="evidence" value="ECO:0007669"/>
    <property type="project" value="InterPro"/>
</dbReference>
<dbReference type="SUPFAM" id="SSF56194">
    <property type="entry name" value="Uridine diphospho-N-Acetylenolpyruvylglucosamine reductase, MurB, C-terminal domain"/>
    <property type="match status" value="1"/>
</dbReference>
<dbReference type="GO" id="GO:0071555">
    <property type="term" value="P:cell wall organization"/>
    <property type="evidence" value="ECO:0007669"/>
    <property type="project" value="UniProtKB-KW"/>
</dbReference>
<evidence type="ECO:0000256" key="5">
    <source>
        <dbReference type="ARBA" id="ARBA00012518"/>
    </source>
</evidence>
<dbReference type="AlphaFoldDB" id="A0A099WVA4"/>
<evidence type="ECO:0000256" key="8">
    <source>
        <dbReference type="ARBA" id="ARBA00022618"/>
    </source>
</evidence>
<dbReference type="SUPFAM" id="SSF56176">
    <property type="entry name" value="FAD-binding/transporter-associated domain-like"/>
    <property type="match status" value="1"/>
</dbReference>
<comment type="pathway">
    <text evidence="4 19">Cell wall biogenesis; peptidoglycan biosynthesis.</text>
</comment>
<dbReference type="PROSITE" id="PS51387">
    <property type="entry name" value="FAD_PCMH"/>
    <property type="match status" value="1"/>
</dbReference>
<dbReference type="InterPro" id="IPR036635">
    <property type="entry name" value="MurB_C_sf"/>
</dbReference>
<dbReference type="InterPro" id="IPR016167">
    <property type="entry name" value="FAD-bd_PCMH_sub1"/>
</dbReference>
<evidence type="ECO:0000256" key="11">
    <source>
        <dbReference type="ARBA" id="ARBA00022857"/>
    </source>
</evidence>
<dbReference type="GeneID" id="57239999"/>
<feature type="domain" description="FAD-binding PCMH-type" evidence="20">
    <location>
        <begin position="17"/>
        <end position="188"/>
    </location>
</feature>
<dbReference type="Gene3D" id="3.30.465.10">
    <property type="match status" value="1"/>
</dbReference>
<evidence type="ECO:0000256" key="1">
    <source>
        <dbReference type="ARBA" id="ARBA00001974"/>
    </source>
</evidence>
<keyword evidence="8 19" id="KW-0132">Cell division</keyword>
<gene>
    <name evidence="19" type="primary">murB</name>
    <name evidence="21" type="ORF">HR15_06470</name>
</gene>
<dbReference type="GO" id="GO:0009252">
    <property type="term" value="P:peptidoglycan biosynthetic process"/>
    <property type="evidence" value="ECO:0007669"/>
    <property type="project" value="UniProtKB-UniRule"/>
</dbReference>